<gene>
    <name evidence="2" type="ORF">J7S33_21800</name>
    <name evidence="1" type="ORF">JOE68_004209</name>
</gene>
<dbReference type="PRINTS" id="PR00081">
    <property type="entry name" value="GDHRDH"/>
</dbReference>
<reference evidence="2" key="2">
    <citation type="submission" date="2021-04" db="EMBL/GenBank/DDBJ databases">
        <title>Saccharothrix algeriensis WGS.</title>
        <authorList>
            <person name="Stuskova K."/>
            <person name="Hakalova E."/>
            <person name="Tebbal A.B."/>
            <person name="Eichmeier A."/>
        </authorList>
    </citation>
    <scope>NUCLEOTIDE SEQUENCE</scope>
    <source>
        <strain evidence="2">NRRL B-24137</strain>
    </source>
</reference>
<sequence length="103" mass="9994">MADALLRTAAVPGGGTGTGRAIAGELWRARRRDHGPAGRGAGVPAEQVGARAVAFDAASPLAVAFDAVSSSTVDVVSVDLPSTVDVSVDNAGVAVGGVGLRSG</sequence>
<dbReference type="AlphaFoldDB" id="A0A8T8HTQ2"/>
<proteinExistence type="predicted"/>
<dbReference type="RefSeq" id="WP_204843986.1">
    <property type="nucleotide sequence ID" value="NZ_JAFBCL010000001.1"/>
</dbReference>
<name>A0A8T8HTQ2_9PSEU</name>
<dbReference type="Proteomes" id="UP000671828">
    <property type="component" value="Chromosome"/>
</dbReference>
<dbReference type="Proteomes" id="UP001195724">
    <property type="component" value="Unassembled WGS sequence"/>
</dbReference>
<organism evidence="2 3">
    <name type="scientific">Saccharothrix algeriensis</name>
    <dbReference type="NCBI Taxonomy" id="173560"/>
    <lineage>
        <taxon>Bacteria</taxon>
        <taxon>Bacillati</taxon>
        <taxon>Actinomycetota</taxon>
        <taxon>Actinomycetes</taxon>
        <taxon>Pseudonocardiales</taxon>
        <taxon>Pseudonocardiaceae</taxon>
        <taxon>Saccharothrix</taxon>
    </lineage>
</organism>
<dbReference type="InterPro" id="IPR002347">
    <property type="entry name" value="SDR_fam"/>
</dbReference>
<evidence type="ECO:0000313" key="4">
    <source>
        <dbReference type="Proteomes" id="UP001195724"/>
    </source>
</evidence>
<dbReference type="EMBL" id="JAFBCL010000001">
    <property type="protein sequence ID" value="MBM7813344.1"/>
    <property type="molecule type" value="Genomic_DNA"/>
</dbReference>
<evidence type="ECO:0000313" key="1">
    <source>
        <dbReference type="EMBL" id="MBM7813344.1"/>
    </source>
</evidence>
<reference evidence="1 4" key="1">
    <citation type="submission" date="2021-01" db="EMBL/GenBank/DDBJ databases">
        <title>Sequencing the genomes of 1000 actinobacteria strains.</title>
        <authorList>
            <person name="Klenk H.-P."/>
        </authorList>
    </citation>
    <scope>NUCLEOTIDE SEQUENCE [LARGE SCALE GENOMIC DNA]</scope>
    <source>
        <strain evidence="1 4">DSM 44581</strain>
    </source>
</reference>
<protein>
    <submittedName>
        <fullName evidence="2">Uncharacterized protein</fullName>
    </submittedName>
</protein>
<accession>A0A8T8HTQ2</accession>
<keyword evidence="4" id="KW-1185">Reference proteome</keyword>
<dbReference type="EMBL" id="CP072788">
    <property type="protein sequence ID" value="QTR01882.1"/>
    <property type="molecule type" value="Genomic_DNA"/>
</dbReference>
<evidence type="ECO:0000313" key="2">
    <source>
        <dbReference type="EMBL" id="QTR01882.1"/>
    </source>
</evidence>
<evidence type="ECO:0000313" key="3">
    <source>
        <dbReference type="Proteomes" id="UP000671828"/>
    </source>
</evidence>